<dbReference type="Pfam" id="PF14065">
    <property type="entry name" value="Pvc16_N"/>
    <property type="match status" value="1"/>
</dbReference>
<feature type="domain" description="Pvc16 N-terminal" evidence="1">
    <location>
        <begin position="9"/>
        <end position="175"/>
    </location>
</feature>
<dbReference type="Proteomes" id="UP000613030">
    <property type="component" value="Unassembled WGS sequence"/>
</dbReference>
<name>A0ABS1KPE8_9BACT</name>
<dbReference type="InterPro" id="IPR025351">
    <property type="entry name" value="Pvc16_N"/>
</dbReference>
<reference evidence="2 3" key="1">
    <citation type="submission" date="2021-01" db="EMBL/GenBank/DDBJ databases">
        <title>Chryseolinea sp. Jin1 Genome sequencing and assembly.</title>
        <authorList>
            <person name="Kim I."/>
        </authorList>
    </citation>
    <scope>NUCLEOTIDE SEQUENCE [LARGE SCALE GENOMIC DNA]</scope>
    <source>
        <strain evidence="2 3">Jin1</strain>
    </source>
</reference>
<organism evidence="2 3">
    <name type="scientific">Chryseolinea lacunae</name>
    <dbReference type="NCBI Taxonomy" id="2801331"/>
    <lineage>
        <taxon>Bacteria</taxon>
        <taxon>Pseudomonadati</taxon>
        <taxon>Bacteroidota</taxon>
        <taxon>Cytophagia</taxon>
        <taxon>Cytophagales</taxon>
        <taxon>Fulvivirgaceae</taxon>
        <taxon>Chryseolinea</taxon>
    </lineage>
</organism>
<sequence>MIFPAVDIIRQELTVIGGVNTDLGNISEIINDSTGSGVNADVVISLINIEENRISRDPSHFIRKDPAIIFKNPAIHLNLTLLFTSVRRTGGYGLSLQDLQNVISFFQRKYVFDHTNTPGLHVNIEKLVLDMVSLNLQQLHEIWSVLGGRYFPSVVYKMRMVTIDTLVGQEGPPVKEVMLNF</sequence>
<dbReference type="EMBL" id="JAERRB010000002">
    <property type="protein sequence ID" value="MBL0741137.1"/>
    <property type="molecule type" value="Genomic_DNA"/>
</dbReference>
<evidence type="ECO:0000313" key="3">
    <source>
        <dbReference type="Proteomes" id="UP000613030"/>
    </source>
</evidence>
<gene>
    <name evidence="2" type="ORF">JI741_07890</name>
</gene>
<evidence type="ECO:0000259" key="1">
    <source>
        <dbReference type="Pfam" id="PF14065"/>
    </source>
</evidence>
<evidence type="ECO:0000313" key="2">
    <source>
        <dbReference type="EMBL" id="MBL0741137.1"/>
    </source>
</evidence>
<dbReference type="RefSeq" id="WP_202008498.1">
    <property type="nucleotide sequence ID" value="NZ_JAERRB010000002.1"/>
</dbReference>
<protein>
    <submittedName>
        <fullName evidence="2">DUF4255 domain-containing protein</fullName>
    </submittedName>
</protein>
<proteinExistence type="predicted"/>
<keyword evidence="3" id="KW-1185">Reference proteome</keyword>
<comment type="caution">
    <text evidence="2">The sequence shown here is derived from an EMBL/GenBank/DDBJ whole genome shotgun (WGS) entry which is preliminary data.</text>
</comment>
<accession>A0ABS1KPE8</accession>